<evidence type="ECO:0000313" key="2">
    <source>
        <dbReference type="Proteomes" id="UP000234343"/>
    </source>
</evidence>
<protein>
    <submittedName>
        <fullName evidence="1">Uncharacterized protein</fullName>
    </submittedName>
</protein>
<dbReference type="RefSeq" id="WP_101901309.1">
    <property type="nucleotide sequence ID" value="NZ_CP025491.2"/>
</dbReference>
<name>A0A2H5FQH7_9GAMM</name>
<accession>A0A2H5FQH7</accession>
<dbReference type="EMBL" id="CP025491">
    <property type="protein sequence ID" value="AUH73815.1"/>
    <property type="molecule type" value="Genomic_DNA"/>
</dbReference>
<organism evidence="1 2">
    <name type="scientific">Legionella sainthelensi</name>
    <dbReference type="NCBI Taxonomy" id="28087"/>
    <lineage>
        <taxon>Bacteria</taxon>
        <taxon>Pseudomonadati</taxon>
        <taxon>Pseudomonadota</taxon>
        <taxon>Gammaproteobacteria</taxon>
        <taxon>Legionellales</taxon>
        <taxon>Legionellaceae</taxon>
        <taxon>Legionella</taxon>
    </lineage>
</organism>
<reference evidence="1 2" key="1">
    <citation type="submission" date="2017-12" db="EMBL/GenBank/DDBJ databases">
        <title>Legionella sainthelensi LA01-117, whole genome sequence of a clinical isolate from New Zealand.</title>
        <authorList>
            <person name="Cree S.L."/>
            <person name="Slow S."/>
            <person name="Kennedy M.A."/>
            <person name="Murdoch D.R."/>
            <person name="Biggs P.J."/>
            <person name="Anderson T."/>
        </authorList>
    </citation>
    <scope>NUCLEOTIDE SEQUENCE [LARGE SCALE GENOMIC DNA]</scope>
    <source>
        <strain evidence="1 2">LA01-117</strain>
    </source>
</reference>
<proteinExistence type="predicted"/>
<evidence type="ECO:0000313" key="1">
    <source>
        <dbReference type="EMBL" id="AUH73815.1"/>
    </source>
</evidence>
<dbReference type="KEGG" id="lsh:CAB17_18525"/>
<gene>
    <name evidence="1" type="ORF">CAB17_18525</name>
</gene>
<sequence length="130" mass="15241">MNENTLNSFLGELERINNKITNEIENRSIREIQRDELELLYKILQQLKIEESSNDLSWEKSNIFYSISLLHYNIRFYPTLLGLRSPLIMIEKAICEKGVLTPAQLKEAEIFKIDVLIKEINILFNLVNGE</sequence>
<dbReference type="Proteomes" id="UP000234343">
    <property type="component" value="Chromosome"/>
</dbReference>
<dbReference type="AlphaFoldDB" id="A0A2H5FQH7"/>
<keyword evidence="2" id="KW-1185">Reference proteome</keyword>